<dbReference type="RefSeq" id="WP_159764380.1">
    <property type="nucleotide sequence ID" value="NZ_WUUT01000004.1"/>
</dbReference>
<evidence type="ECO:0000256" key="2">
    <source>
        <dbReference type="ARBA" id="ARBA00023002"/>
    </source>
</evidence>
<dbReference type="SUPFAM" id="SSF51905">
    <property type="entry name" value="FAD/NAD(P)-binding domain"/>
    <property type="match status" value="1"/>
</dbReference>
<keyword evidence="2" id="KW-0560">Oxidoreductase</keyword>
<organism evidence="4 5">
    <name type="scientific">Halovenus carboxidivorans</name>
    <dbReference type="NCBI Taxonomy" id="2692199"/>
    <lineage>
        <taxon>Archaea</taxon>
        <taxon>Methanobacteriati</taxon>
        <taxon>Methanobacteriota</taxon>
        <taxon>Stenosarchaea group</taxon>
        <taxon>Halobacteria</taxon>
        <taxon>Halobacteriales</taxon>
        <taxon>Haloarculaceae</taxon>
        <taxon>Halovenus</taxon>
    </lineage>
</organism>
<dbReference type="PRINTS" id="PR00420">
    <property type="entry name" value="RNGMNOXGNASE"/>
</dbReference>
<dbReference type="InterPro" id="IPR036188">
    <property type="entry name" value="FAD/NAD-bd_sf"/>
</dbReference>
<name>A0A6B0T2P0_9EURY</name>
<sequence length="451" mass="49826">MERVDVAIVGGGPAGTSAAEAAASAGANALVIEKGVPRADRAGPGPDSTDAAGLLDYWIDLMGFEPDEIPDDVVLRTLDGADFIGPSETFRIDETGIEASYPEFGLAFHRAKFDDWLRERAESAGANYQVGDSVTSVESSVNGGHEHTLTLSNGEEITAEYLILADGPQRTVTTETLDQFTTDRAIETVLNPTEVNHIAYQEHREVPEEIHEPSRLKFWWGLMPGHTAYPWVFPNDGNVARIGLTMPIGLDIDDFDPRIWELLREEDTRIPQGRTYIERLIEREYPGYDIDDFPLVEDRGKRNGTETYAISSTRPIESPTKAGIAVVGGAMGGTSAFHEGGDHVAVRTGKIAGRLAGEGDLTGYNREWQSALDSEFLRNVTMAELVREYQPSDWDRAFGAAETMVNRGNYNWRSTLRAGLTGFKLLYGYKRTKSRFKSGNYVQFRESEYAI</sequence>
<dbReference type="PANTHER" id="PTHR42685:SF21">
    <property type="entry name" value="DEHYDROGENASE (FLAVOPROTEIN)-LIKE PROTEIN"/>
    <property type="match status" value="1"/>
</dbReference>
<dbReference type="InterPro" id="IPR050407">
    <property type="entry name" value="Geranylgeranyl_reductase"/>
</dbReference>
<evidence type="ECO:0000256" key="1">
    <source>
        <dbReference type="ARBA" id="ARBA00022630"/>
    </source>
</evidence>
<feature type="domain" description="FAD-dependent oxidoreductase 2 FAD-binding" evidence="3">
    <location>
        <begin position="5"/>
        <end position="37"/>
    </location>
</feature>
<dbReference type="PANTHER" id="PTHR42685">
    <property type="entry name" value="GERANYLGERANYL DIPHOSPHATE REDUCTASE"/>
    <property type="match status" value="1"/>
</dbReference>
<dbReference type="AlphaFoldDB" id="A0A6B0T2P0"/>
<dbReference type="Gene3D" id="3.50.50.60">
    <property type="entry name" value="FAD/NAD(P)-binding domain"/>
    <property type="match status" value="1"/>
</dbReference>
<dbReference type="InterPro" id="IPR003953">
    <property type="entry name" value="FAD-dep_OxRdtase_2_FAD-bd"/>
</dbReference>
<keyword evidence="1" id="KW-0285">Flavoprotein</keyword>
<dbReference type="GO" id="GO:0016491">
    <property type="term" value="F:oxidoreductase activity"/>
    <property type="evidence" value="ECO:0007669"/>
    <property type="project" value="UniProtKB-KW"/>
</dbReference>
<evidence type="ECO:0000313" key="4">
    <source>
        <dbReference type="EMBL" id="MXR52255.1"/>
    </source>
</evidence>
<proteinExistence type="predicted"/>
<comment type="caution">
    <text evidence="4">The sequence shown here is derived from an EMBL/GenBank/DDBJ whole genome shotgun (WGS) entry which is preliminary data.</text>
</comment>
<reference evidence="4 5" key="1">
    <citation type="submission" date="2019-12" db="EMBL/GenBank/DDBJ databases">
        <title>Isolation and characterization of three novel carbon monoxide-oxidizing members of Halobacteria from salione crusts and soils.</title>
        <authorList>
            <person name="Myers M.R."/>
            <person name="King G.M."/>
        </authorList>
    </citation>
    <scope>NUCLEOTIDE SEQUENCE [LARGE SCALE GENOMIC DNA]</scope>
    <source>
        <strain evidence="4 5">WSH3</strain>
    </source>
</reference>
<dbReference type="OrthoDB" id="299107at2157"/>
<dbReference type="EMBL" id="WUUT01000004">
    <property type="protein sequence ID" value="MXR52255.1"/>
    <property type="molecule type" value="Genomic_DNA"/>
</dbReference>
<accession>A0A6B0T2P0</accession>
<protein>
    <submittedName>
        <fullName evidence="4">FAD-binding protein</fullName>
    </submittedName>
</protein>
<keyword evidence="5" id="KW-1185">Reference proteome</keyword>
<gene>
    <name evidence="4" type="ORF">GRX03_11655</name>
</gene>
<dbReference type="Pfam" id="PF00890">
    <property type="entry name" value="FAD_binding_2"/>
    <property type="match status" value="1"/>
</dbReference>
<dbReference type="Proteomes" id="UP000466535">
    <property type="component" value="Unassembled WGS sequence"/>
</dbReference>
<evidence type="ECO:0000259" key="3">
    <source>
        <dbReference type="Pfam" id="PF00890"/>
    </source>
</evidence>
<evidence type="ECO:0000313" key="5">
    <source>
        <dbReference type="Proteomes" id="UP000466535"/>
    </source>
</evidence>